<protein>
    <recommendedName>
        <fullName evidence="1">HNH domain-containing protein</fullName>
    </recommendedName>
</protein>
<feature type="domain" description="HNH" evidence="1">
    <location>
        <begin position="170"/>
        <end position="223"/>
    </location>
</feature>
<dbReference type="RefSeq" id="WP_344027646.1">
    <property type="nucleotide sequence ID" value="NZ_BAAAJK010000046.1"/>
</dbReference>
<dbReference type="InterPro" id="IPR002711">
    <property type="entry name" value="HNH"/>
</dbReference>
<accession>A0ABN1Y6H9</accession>
<dbReference type="CDD" id="cd00085">
    <property type="entry name" value="HNHc"/>
    <property type="match status" value="1"/>
</dbReference>
<dbReference type="InterPro" id="IPR003615">
    <property type="entry name" value="HNH_nuc"/>
</dbReference>
<sequence length="243" mass="27177">MPDPAPPVVPWTYEEIVIVCDAVVHNGWEALNNVHDERVLALSALLRRASPHRAALSPRFRNPNGVKRKSHDIVTAWAGHHGATTKGGKTTRRVVELFSTEPSRMHEEAAAFRQAISDPSPVPELAGAESVTTADEGRVFERRHLSRERDPRIRREKIAQSRRDTGSVACEACAFDFEATYGERGRDFAECHHRVPLHVSGPARTVLDDLALLCSNCHRMIHRHQPWLGVDELQELIRAAAHP</sequence>
<evidence type="ECO:0000313" key="3">
    <source>
        <dbReference type="Proteomes" id="UP001501414"/>
    </source>
</evidence>
<dbReference type="Pfam" id="PF01844">
    <property type="entry name" value="HNH"/>
    <property type="match status" value="1"/>
</dbReference>
<evidence type="ECO:0000259" key="1">
    <source>
        <dbReference type="Pfam" id="PF01844"/>
    </source>
</evidence>
<gene>
    <name evidence="2" type="ORF">GCM10009613_54740</name>
</gene>
<comment type="caution">
    <text evidence="2">The sequence shown here is derived from an EMBL/GenBank/DDBJ whole genome shotgun (WGS) entry which is preliminary data.</text>
</comment>
<proteinExistence type="predicted"/>
<evidence type="ECO:0000313" key="2">
    <source>
        <dbReference type="EMBL" id="GAA1399304.1"/>
    </source>
</evidence>
<name>A0ABN1Y6H9_9PSEU</name>
<reference evidence="2 3" key="1">
    <citation type="journal article" date="2019" name="Int. J. Syst. Evol. Microbiol.">
        <title>The Global Catalogue of Microorganisms (GCM) 10K type strain sequencing project: providing services to taxonomists for standard genome sequencing and annotation.</title>
        <authorList>
            <consortium name="The Broad Institute Genomics Platform"/>
            <consortium name="The Broad Institute Genome Sequencing Center for Infectious Disease"/>
            <person name="Wu L."/>
            <person name="Ma J."/>
        </authorList>
    </citation>
    <scope>NUCLEOTIDE SEQUENCE [LARGE SCALE GENOMIC DNA]</scope>
    <source>
        <strain evidence="2 3">JCM 11896</strain>
    </source>
</reference>
<dbReference type="Proteomes" id="UP001501414">
    <property type="component" value="Unassembled WGS sequence"/>
</dbReference>
<dbReference type="EMBL" id="BAAAJK010000046">
    <property type="protein sequence ID" value="GAA1399304.1"/>
    <property type="molecule type" value="Genomic_DNA"/>
</dbReference>
<keyword evidence="3" id="KW-1185">Reference proteome</keyword>
<organism evidence="2 3">
    <name type="scientific">Pseudonocardia kongjuensis</name>
    <dbReference type="NCBI Taxonomy" id="102227"/>
    <lineage>
        <taxon>Bacteria</taxon>
        <taxon>Bacillati</taxon>
        <taxon>Actinomycetota</taxon>
        <taxon>Actinomycetes</taxon>
        <taxon>Pseudonocardiales</taxon>
        <taxon>Pseudonocardiaceae</taxon>
        <taxon>Pseudonocardia</taxon>
    </lineage>
</organism>
<dbReference type="Gene3D" id="1.10.30.50">
    <property type="match status" value="1"/>
</dbReference>